<feature type="region of interest" description="Disordered" evidence="1">
    <location>
        <begin position="298"/>
        <end position="329"/>
    </location>
</feature>
<name>A0A8K0WNP0_9HYPO</name>
<comment type="caution">
    <text evidence="2">The sequence shown here is derived from an EMBL/GenBank/DDBJ whole genome shotgun (WGS) entry which is preliminary data.</text>
</comment>
<dbReference type="Proteomes" id="UP000813444">
    <property type="component" value="Unassembled WGS sequence"/>
</dbReference>
<organism evidence="2 3">
    <name type="scientific">Stachybotrys elegans</name>
    <dbReference type="NCBI Taxonomy" id="80388"/>
    <lineage>
        <taxon>Eukaryota</taxon>
        <taxon>Fungi</taxon>
        <taxon>Dikarya</taxon>
        <taxon>Ascomycota</taxon>
        <taxon>Pezizomycotina</taxon>
        <taxon>Sordariomycetes</taxon>
        <taxon>Hypocreomycetidae</taxon>
        <taxon>Hypocreales</taxon>
        <taxon>Stachybotryaceae</taxon>
        <taxon>Stachybotrys</taxon>
    </lineage>
</organism>
<feature type="region of interest" description="Disordered" evidence="1">
    <location>
        <begin position="224"/>
        <end position="249"/>
    </location>
</feature>
<dbReference type="OrthoDB" id="3543857at2759"/>
<proteinExistence type="predicted"/>
<dbReference type="AlphaFoldDB" id="A0A8K0WNP0"/>
<feature type="compositionally biased region" description="Low complexity" evidence="1">
    <location>
        <begin position="1"/>
        <end position="13"/>
    </location>
</feature>
<gene>
    <name evidence="2" type="ORF">B0I35DRAFT_57475</name>
</gene>
<keyword evidence="3" id="KW-1185">Reference proteome</keyword>
<feature type="compositionally biased region" description="Polar residues" evidence="1">
    <location>
        <begin position="320"/>
        <end position="329"/>
    </location>
</feature>
<feature type="region of interest" description="Disordered" evidence="1">
    <location>
        <begin position="1"/>
        <end position="27"/>
    </location>
</feature>
<evidence type="ECO:0000313" key="3">
    <source>
        <dbReference type="Proteomes" id="UP000813444"/>
    </source>
</evidence>
<sequence>MPPDDAPAAPSSSRRSRKSADSSRKRTRIVVQLRARPAPYVPRSGPRLEPPRLQLPSDSTAYIVDRILLPSPGPAADGRPLPRRMTYIVGWHDLPAARALVPAMRILEYVSPLVLEEWEWQLELGLDEERGREQELPASPPLPPVASSPALAKPILPASLETKPDFVMQIPPLRPPRPQRTPDVEPLPSYTPTISLNPWTFHARAPPPPPPEQTKPASLAVAFPNKWESPKPPKKPDRKKKKTVQSTLPWAMKRKYNSVSEAFADFEDDDEMGVYHTHSQDEASDKQTELFVVEEESAVAIKSKSKSKSKSKGQDRRGNCSKSIQFGFS</sequence>
<evidence type="ECO:0000313" key="2">
    <source>
        <dbReference type="EMBL" id="KAH7312466.1"/>
    </source>
</evidence>
<feature type="region of interest" description="Disordered" evidence="1">
    <location>
        <begin position="131"/>
        <end position="150"/>
    </location>
</feature>
<accession>A0A8K0WNP0</accession>
<reference evidence="2" key="1">
    <citation type="journal article" date="2021" name="Nat. Commun.">
        <title>Genetic determinants of endophytism in the Arabidopsis root mycobiome.</title>
        <authorList>
            <person name="Mesny F."/>
            <person name="Miyauchi S."/>
            <person name="Thiergart T."/>
            <person name="Pickel B."/>
            <person name="Atanasova L."/>
            <person name="Karlsson M."/>
            <person name="Huettel B."/>
            <person name="Barry K.W."/>
            <person name="Haridas S."/>
            <person name="Chen C."/>
            <person name="Bauer D."/>
            <person name="Andreopoulos W."/>
            <person name="Pangilinan J."/>
            <person name="LaButti K."/>
            <person name="Riley R."/>
            <person name="Lipzen A."/>
            <person name="Clum A."/>
            <person name="Drula E."/>
            <person name="Henrissat B."/>
            <person name="Kohler A."/>
            <person name="Grigoriev I.V."/>
            <person name="Martin F.M."/>
            <person name="Hacquard S."/>
        </authorList>
    </citation>
    <scope>NUCLEOTIDE SEQUENCE</scope>
    <source>
        <strain evidence="2">MPI-CAGE-CH-0235</strain>
    </source>
</reference>
<dbReference type="EMBL" id="JAGPNK010000010">
    <property type="protein sequence ID" value="KAH7312466.1"/>
    <property type="molecule type" value="Genomic_DNA"/>
</dbReference>
<evidence type="ECO:0000256" key="1">
    <source>
        <dbReference type="SAM" id="MobiDB-lite"/>
    </source>
</evidence>
<evidence type="ECO:0008006" key="4">
    <source>
        <dbReference type="Google" id="ProtNLM"/>
    </source>
</evidence>
<protein>
    <recommendedName>
        <fullName evidence="4">Chromo domain-containing protein</fullName>
    </recommendedName>
</protein>